<protein>
    <submittedName>
        <fullName evidence="1">Uncharacterized protein</fullName>
    </submittedName>
</protein>
<keyword evidence="2" id="KW-1185">Reference proteome</keyword>
<reference evidence="2" key="1">
    <citation type="submission" date="2018-05" db="EMBL/GenBank/DDBJ databases">
        <title>Pedobacter paludis sp. nov., isolated from wetland soil.</title>
        <authorList>
            <person name="Zhang Y."/>
        </authorList>
    </citation>
    <scope>NUCLEOTIDE SEQUENCE [LARGE SCALE GENOMIC DNA]</scope>
    <source>
        <strain evidence="2">R-8</strain>
    </source>
</reference>
<sequence>MNKLFKKIDRIRGSGTAMLNLRPGHPYFHLDGQIFPVVKIGIPELKCPLVLTIEGQQVTFTIDDVH</sequence>
<dbReference type="AlphaFoldDB" id="A0A317F488"/>
<dbReference type="EMBL" id="QGNY01000002">
    <property type="protein sequence ID" value="PWS32679.1"/>
    <property type="molecule type" value="Genomic_DNA"/>
</dbReference>
<comment type="caution">
    <text evidence="1">The sequence shown here is derived from an EMBL/GenBank/DDBJ whole genome shotgun (WGS) entry which is preliminary data.</text>
</comment>
<dbReference type="Proteomes" id="UP000245391">
    <property type="component" value="Unassembled WGS sequence"/>
</dbReference>
<accession>A0A317F488</accession>
<evidence type="ECO:0000313" key="1">
    <source>
        <dbReference type="EMBL" id="PWS32679.1"/>
    </source>
</evidence>
<gene>
    <name evidence="1" type="ORF">DF947_06300</name>
</gene>
<evidence type="ECO:0000313" key="2">
    <source>
        <dbReference type="Proteomes" id="UP000245391"/>
    </source>
</evidence>
<proteinExistence type="predicted"/>
<organism evidence="1 2">
    <name type="scientific">Pedobacter paludis</name>
    <dbReference type="NCBI Taxonomy" id="2203212"/>
    <lineage>
        <taxon>Bacteria</taxon>
        <taxon>Pseudomonadati</taxon>
        <taxon>Bacteroidota</taxon>
        <taxon>Sphingobacteriia</taxon>
        <taxon>Sphingobacteriales</taxon>
        <taxon>Sphingobacteriaceae</taxon>
        <taxon>Pedobacter</taxon>
    </lineage>
</organism>
<name>A0A317F488_9SPHI</name>